<evidence type="ECO:0000259" key="1">
    <source>
        <dbReference type="PROSITE" id="PS51782"/>
    </source>
</evidence>
<dbReference type="SUPFAM" id="SSF51261">
    <property type="entry name" value="Duplicated hybrid motif"/>
    <property type="match status" value="1"/>
</dbReference>
<gene>
    <name evidence="2" type="ORF">P0082_00200</name>
</gene>
<dbReference type="InterPro" id="IPR016047">
    <property type="entry name" value="M23ase_b-sheet_dom"/>
</dbReference>
<feature type="domain" description="LysM" evidence="1">
    <location>
        <begin position="128"/>
        <end position="172"/>
    </location>
</feature>
<organism evidence="2 3">
    <name type="scientific">Candidatus Haliotispira prima</name>
    <dbReference type="NCBI Taxonomy" id="3034016"/>
    <lineage>
        <taxon>Bacteria</taxon>
        <taxon>Pseudomonadati</taxon>
        <taxon>Spirochaetota</taxon>
        <taxon>Spirochaetia</taxon>
        <taxon>Spirochaetales</taxon>
        <taxon>Spirochaetaceae</taxon>
        <taxon>Candidatus Haliotispira</taxon>
    </lineage>
</organism>
<dbReference type="Proteomes" id="UP001228690">
    <property type="component" value="Chromosome"/>
</dbReference>
<dbReference type="EMBL" id="CP123443">
    <property type="protein sequence ID" value="WGK69311.1"/>
    <property type="molecule type" value="Genomic_DNA"/>
</dbReference>
<keyword evidence="2" id="KW-0378">Hydrolase</keyword>
<dbReference type="Pfam" id="PF01551">
    <property type="entry name" value="Peptidase_M23"/>
    <property type="match status" value="1"/>
</dbReference>
<accession>A0ABY8MHH8</accession>
<reference evidence="2 3" key="1">
    <citation type="submission" date="2023-04" db="EMBL/GenBank/DDBJ databases">
        <title>Spirochaete genome identified in red abalone sample constitutes a novel genus.</title>
        <authorList>
            <person name="Sharma S.P."/>
            <person name="Purcell C.M."/>
            <person name="Hyde J.R."/>
            <person name="Severin A.J."/>
        </authorList>
    </citation>
    <scope>NUCLEOTIDE SEQUENCE [LARGE SCALE GENOMIC DNA]</scope>
    <source>
        <strain evidence="2 3">SP-2023</strain>
    </source>
</reference>
<dbReference type="InterPro" id="IPR018392">
    <property type="entry name" value="LysM"/>
</dbReference>
<proteinExistence type="predicted"/>
<dbReference type="SMART" id="SM00257">
    <property type="entry name" value="LysM"/>
    <property type="match status" value="2"/>
</dbReference>
<dbReference type="GO" id="GO:0016787">
    <property type="term" value="F:hydrolase activity"/>
    <property type="evidence" value="ECO:0007669"/>
    <property type="project" value="UniProtKB-KW"/>
</dbReference>
<feature type="domain" description="LysM" evidence="1">
    <location>
        <begin position="63"/>
        <end position="107"/>
    </location>
</feature>
<dbReference type="SUPFAM" id="SSF54106">
    <property type="entry name" value="LysM domain"/>
    <property type="match status" value="2"/>
</dbReference>
<dbReference type="PANTHER" id="PTHR33734">
    <property type="entry name" value="LYSM DOMAIN-CONTAINING GPI-ANCHORED PROTEIN 2"/>
    <property type="match status" value="1"/>
</dbReference>
<sequence>MVHKQFSDGSNSACISRFRALCGCERSRSRWPAPLAKPALFLPLFLQLYLLSSILQAYDGQTQDYVVRRGDTLYSLARGYGVSVNEVMRINELENSTELKPGMLLKIPTKNFPGRGRRSENRAESSYSTHVVARGETYYSIARKYSMSLKELLDLNGLDSGALLRPTQTLVVRSPAAGDRQPDTDNISATALNDTDFGDVSRGNYYWPTSGRREVLEDKMEGVRILASNESLVYAVRDGKVMWKGPYRSYGVVALVASNDGYVYLYGGNVHFLVNTGQDIRKGEPLGKVDSGVENQLAGQSQIYQGENAQLALASRYPSQVYFSVFRNGEFIPIQTAPRG</sequence>
<dbReference type="Gene3D" id="2.70.70.10">
    <property type="entry name" value="Glucose Permease (Domain IIA)"/>
    <property type="match status" value="1"/>
</dbReference>
<evidence type="ECO:0000313" key="2">
    <source>
        <dbReference type="EMBL" id="WGK69311.1"/>
    </source>
</evidence>
<keyword evidence="3" id="KW-1185">Reference proteome</keyword>
<protein>
    <submittedName>
        <fullName evidence="2">M23 family metallopeptidase</fullName>
        <ecNumber evidence="2">3.4.24.-</ecNumber>
    </submittedName>
</protein>
<dbReference type="CDD" id="cd12797">
    <property type="entry name" value="M23_peptidase"/>
    <property type="match status" value="1"/>
</dbReference>
<dbReference type="InterPro" id="IPR011055">
    <property type="entry name" value="Dup_hybrid_motif"/>
</dbReference>
<dbReference type="Gene3D" id="3.10.350.10">
    <property type="entry name" value="LysM domain"/>
    <property type="match status" value="2"/>
</dbReference>
<dbReference type="Pfam" id="PF01476">
    <property type="entry name" value="LysM"/>
    <property type="match status" value="2"/>
</dbReference>
<dbReference type="RefSeq" id="WP_326927493.1">
    <property type="nucleotide sequence ID" value="NZ_CP123443.1"/>
</dbReference>
<dbReference type="EC" id="3.4.24.-" evidence="2"/>
<dbReference type="PANTHER" id="PTHR33734:SF22">
    <property type="entry name" value="MEMBRANE-BOUND LYTIC MUREIN TRANSGLYCOSYLASE D"/>
    <property type="match status" value="1"/>
</dbReference>
<dbReference type="PROSITE" id="PS51782">
    <property type="entry name" value="LYSM"/>
    <property type="match status" value="2"/>
</dbReference>
<dbReference type="InterPro" id="IPR036779">
    <property type="entry name" value="LysM_dom_sf"/>
</dbReference>
<dbReference type="CDD" id="cd00118">
    <property type="entry name" value="LysM"/>
    <property type="match status" value="2"/>
</dbReference>
<evidence type="ECO:0000313" key="3">
    <source>
        <dbReference type="Proteomes" id="UP001228690"/>
    </source>
</evidence>
<name>A0ABY8MHH8_9SPIO</name>